<dbReference type="Proteomes" id="UP000814128">
    <property type="component" value="Unassembled WGS sequence"/>
</dbReference>
<dbReference type="EMBL" id="MU273470">
    <property type="protein sequence ID" value="KAI0036575.1"/>
    <property type="molecule type" value="Genomic_DNA"/>
</dbReference>
<reference evidence="1" key="2">
    <citation type="journal article" date="2022" name="New Phytol.">
        <title>Evolutionary transition to the ectomycorrhizal habit in the genomes of a hyperdiverse lineage of mushroom-forming fungi.</title>
        <authorList>
            <person name="Looney B."/>
            <person name="Miyauchi S."/>
            <person name="Morin E."/>
            <person name="Drula E."/>
            <person name="Courty P.E."/>
            <person name="Kohler A."/>
            <person name="Kuo A."/>
            <person name="LaButti K."/>
            <person name="Pangilinan J."/>
            <person name="Lipzen A."/>
            <person name="Riley R."/>
            <person name="Andreopoulos W."/>
            <person name="He G."/>
            <person name="Johnson J."/>
            <person name="Nolan M."/>
            <person name="Tritt A."/>
            <person name="Barry K.W."/>
            <person name="Grigoriev I.V."/>
            <person name="Nagy L.G."/>
            <person name="Hibbett D."/>
            <person name="Henrissat B."/>
            <person name="Matheny P.B."/>
            <person name="Labbe J."/>
            <person name="Martin F.M."/>
        </authorList>
    </citation>
    <scope>NUCLEOTIDE SEQUENCE</scope>
    <source>
        <strain evidence="1">EC-137</strain>
    </source>
</reference>
<reference evidence="1" key="1">
    <citation type="submission" date="2021-02" db="EMBL/GenBank/DDBJ databases">
        <authorList>
            <consortium name="DOE Joint Genome Institute"/>
            <person name="Ahrendt S."/>
            <person name="Looney B.P."/>
            <person name="Miyauchi S."/>
            <person name="Morin E."/>
            <person name="Drula E."/>
            <person name="Courty P.E."/>
            <person name="Chicoki N."/>
            <person name="Fauchery L."/>
            <person name="Kohler A."/>
            <person name="Kuo A."/>
            <person name="Labutti K."/>
            <person name="Pangilinan J."/>
            <person name="Lipzen A."/>
            <person name="Riley R."/>
            <person name="Andreopoulos W."/>
            <person name="He G."/>
            <person name="Johnson J."/>
            <person name="Barry K.W."/>
            <person name="Grigoriev I.V."/>
            <person name="Nagy L."/>
            <person name="Hibbett D."/>
            <person name="Henrissat B."/>
            <person name="Matheny P.B."/>
            <person name="Labbe J."/>
            <person name="Martin F."/>
        </authorList>
    </citation>
    <scope>NUCLEOTIDE SEQUENCE</scope>
    <source>
        <strain evidence="1">EC-137</strain>
    </source>
</reference>
<keyword evidence="2" id="KW-1185">Reference proteome</keyword>
<evidence type="ECO:0000313" key="2">
    <source>
        <dbReference type="Proteomes" id="UP000814128"/>
    </source>
</evidence>
<gene>
    <name evidence="1" type="ORF">K488DRAFT_75942</name>
</gene>
<accession>A0ACB8QY44</accession>
<proteinExistence type="predicted"/>
<name>A0ACB8QY44_9AGAM</name>
<evidence type="ECO:0000313" key="1">
    <source>
        <dbReference type="EMBL" id="KAI0036575.1"/>
    </source>
</evidence>
<organism evidence="1 2">
    <name type="scientific">Vararia minispora EC-137</name>
    <dbReference type="NCBI Taxonomy" id="1314806"/>
    <lineage>
        <taxon>Eukaryota</taxon>
        <taxon>Fungi</taxon>
        <taxon>Dikarya</taxon>
        <taxon>Basidiomycota</taxon>
        <taxon>Agaricomycotina</taxon>
        <taxon>Agaricomycetes</taxon>
        <taxon>Russulales</taxon>
        <taxon>Lachnocladiaceae</taxon>
        <taxon>Vararia</taxon>
    </lineage>
</organism>
<protein>
    <submittedName>
        <fullName evidence="1">Uncharacterized protein</fullName>
    </submittedName>
</protein>
<sequence length="397" mass="42320">MSVYSLHGRGLKLDTRADVEPYLREINSEVLEEIHLGGNTIGVEAAQALAEVLQRASKLRVADFADIFTGRLISEIPQAISALCDALVDKQHLVEIDLSDNAFGGRVVDPLVPFLTGNRSFQIFKLNNNGLGPAGGTVIANALRASAEASAKEGKKSNLRVLVCGRNRLEDGSAKEWAAAFKAHGTLEEVRMPQNGIRMDGIAALAGGLIANPSLAHLDLQDNTFSQSGERAFAAALASWPKLHTLNFSDCVLSDEGEIPTTITALASGSSPALRHLLIQNNNLDSKTLAVLSEAIGTHLKGVTRIEFQANDVEEDDEEMQALMDSMTARGGRFLFDDEEEEEETGVEDEEPEAVPLVSSAAAEIERVLGPGARASAGDAEADELAKMLGKVSLNNA</sequence>
<comment type="caution">
    <text evidence="1">The sequence shown here is derived from an EMBL/GenBank/DDBJ whole genome shotgun (WGS) entry which is preliminary data.</text>
</comment>